<comment type="function">
    <text evidence="9">Part of the binding-protein-dependent transport system for D-xylose. Probably responsible for the translocation of the substrate across the membrane.</text>
</comment>
<name>A0A6V8K8L9_9ACTN</name>
<keyword evidence="3" id="KW-1003">Cell membrane</keyword>
<organism evidence="12 13">
    <name type="scientific">Phytohabitans houttuyneae</name>
    <dbReference type="NCBI Taxonomy" id="1076126"/>
    <lineage>
        <taxon>Bacteria</taxon>
        <taxon>Bacillati</taxon>
        <taxon>Actinomycetota</taxon>
        <taxon>Actinomycetes</taxon>
        <taxon>Micromonosporales</taxon>
        <taxon>Micromonosporaceae</taxon>
    </lineage>
</organism>
<keyword evidence="6 11" id="KW-0812">Transmembrane</keyword>
<dbReference type="PANTHER" id="PTHR32196:SF32">
    <property type="entry name" value="XYLOSE TRANSPORT SYSTEM PERMEASE PROTEIN XYLH"/>
    <property type="match status" value="1"/>
</dbReference>
<keyword evidence="2" id="KW-0813">Transport</keyword>
<evidence type="ECO:0000256" key="5">
    <source>
        <dbReference type="ARBA" id="ARBA00022597"/>
    </source>
</evidence>
<evidence type="ECO:0000256" key="1">
    <source>
        <dbReference type="ARBA" id="ARBA00004651"/>
    </source>
</evidence>
<feature type="transmembrane region" description="Helical" evidence="11">
    <location>
        <begin position="242"/>
        <end position="260"/>
    </location>
</feature>
<evidence type="ECO:0000256" key="3">
    <source>
        <dbReference type="ARBA" id="ARBA00022475"/>
    </source>
</evidence>
<keyword evidence="4" id="KW-0997">Cell inner membrane</keyword>
<dbReference type="RefSeq" id="WP_173060919.1">
    <property type="nucleotide sequence ID" value="NZ_BAABGO010000023.1"/>
</dbReference>
<evidence type="ECO:0000256" key="2">
    <source>
        <dbReference type="ARBA" id="ARBA00022448"/>
    </source>
</evidence>
<dbReference type="Proteomes" id="UP000482800">
    <property type="component" value="Unassembled WGS sequence"/>
</dbReference>
<accession>A0A6V8K8L9</accession>
<evidence type="ECO:0000256" key="8">
    <source>
        <dbReference type="ARBA" id="ARBA00023136"/>
    </source>
</evidence>
<evidence type="ECO:0000313" key="12">
    <source>
        <dbReference type="EMBL" id="GFJ81543.1"/>
    </source>
</evidence>
<dbReference type="CDD" id="cd06579">
    <property type="entry name" value="TM_PBP1_transp_AraH_like"/>
    <property type="match status" value="1"/>
</dbReference>
<feature type="transmembrane region" description="Helical" evidence="11">
    <location>
        <begin position="372"/>
        <end position="391"/>
    </location>
</feature>
<keyword evidence="13" id="KW-1185">Reference proteome</keyword>
<feature type="transmembrane region" description="Helical" evidence="11">
    <location>
        <begin position="346"/>
        <end position="366"/>
    </location>
</feature>
<comment type="subcellular location">
    <subcellularLocation>
        <location evidence="1">Cell membrane</location>
        <topology evidence="1">Multi-pass membrane protein</topology>
    </subcellularLocation>
</comment>
<evidence type="ECO:0000313" key="13">
    <source>
        <dbReference type="Proteomes" id="UP000482800"/>
    </source>
</evidence>
<dbReference type="GO" id="GO:0022857">
    <property type="term" value="F:transmembrane transporter activity"/>
    <property type="evidence" value="ECO:0007669"/>
    <property type="project" value="InterPro"/>
</dbReference>
<dbReference type="PANTHER" id="PTHR32196">
    <property type="entry name" value="ABC TRANSPORTER PERMEASE PROTEIN YPHD-RELATED-RELATED"/>
    <property type="match status" value="1"/>
</dbReference>
<dbReference type="AlphaFoldDB" id="A0A6V8K8L9"/>
<feature type="transmembrane region" description="Helical" evidence="11">
    <location>
        <begin position="62"/>
        <end position="82"/>
    </location>
</feature>
<dbReference type="Pfam" id="PF02653">
    <property type="entry name" value="BPD_transp_2"/>
    <property type="match status" value="1"/>
</dbReference>
<keyword evidence="8 11" id="KW-0472">Membrane</keyword>
<dbReference type="GO" id="GO:0005886">
    <property type="term" value="C:plasma membrane"/>
    <property type="evidence" value="ECO:0007669"/>
    <property type="project" value="UniProtKB-SubCell"/>
</dbReference>
<keyword evidence="7 11" id="KW-1133">Transmembrane helix</keyword>
<evidence type="ECO:0000256" key="7">
    <source>
        <dbReference type="ARBA" id="ARBA00022989"/>
    </source>
</evidence>
<feature type="transmembrane region" description="Helical" evidence="11">
    <location>
        <begin position="35"/>
        <end position="56"/>
    </location>
</feature>
<evidence type="ECO:0000256" key="10">
    <source>
        <dbReference type="ARBA" id="ARBA00035686"/>
    </source>
</evidence>
<feature type="transmembrane region" description="Helical" evidence="11">
    <location>
        <begin position="178"/>
        <end position="201"/>
    </location>
</feature>
<reference evidence="12 13" key="2">
    <citation type="submission" date="2020-03" db="EMBL/GenBank/DDBJ databases">
        <authorList>
            <person name="Ichikawa N."/>
            <person name="Kimura A."/>
            <person name="Kitahashi Y."/>
            <person name="Uohara A."/>
        </authorList>
    </citation>
    <scope>NUCLEOTIDE SEQUENCE [LARGE SCALE GENOMIC DNA]</scope>
    <source>
        <strain evidence="12 13">NBRC 108639</strain>
    </source>
</reference>
<evidence type="ECO:0000256" key="4">
    <source>
        <dbReference type="ARBA" id="ARBA00022519"/>
    </source>
</evidence>
<dbReference type="EMBL" id="BLPF01000002">
    <property type="protein sequence ID" value="GFJ81543.1"/>
    <property type="molecule type" value="Genomic_DNA"/>
</dbReference>
<sequence>MSISTSPAVGAPAASRTRVSRAIEAAARGHRSIPVLVVLAIIWVAFYSQSSAYLSFQNLTNLTLQIVTTAILALGVVFVLLVGEIDLSSAVLSGVCAAVAAGLTVNSGLPLPVGIAAAIGAGMAITFVEAQVIMFGVPSLIVTLGGMVILQGLILVVLPPEFTISVAGTPFAKIASTAIPAGTSYALAAAATVAFAAYRLFQYRERLSTGSLASLATVFVPTALVAAVLFGGVFTLTRQRGLPMPVLIVAVMLLIAWYFTTQTRYGIHLYAVGGDREAAQRAGIPVRRMVLYSFLVLGACAAIAGMVDASRQLGVSVTSGSGPLMLNAIAAAVVGGTSLFGGRGSIWSAVLGALVIGSISNGVQLLGLSTEVQYFATGSVLIVAVAVDVVLTRGSLLPGRR</sequence>
<comment type="caution">
    <text evidence="12">The sequence shown here is derived from an EMBL/GenBank/DDBJ whole genome shotgun (WGS) entry which is preliminary data.</text>
</comment>
<keyword evidence="5" id="KW-0762">Sugar transport</keyword>
<proteinExistence type="predicted"/>
<evidence type="ECO:0000256" key="9">
    <source>
        <dbReference type="ARBA" id="ARBA00035611"/>
    </source>
</evidence>
<feature type="transmembrane region" description="Helical" evidence="11">
    <location>
        <begin position="313"/>
        <end position="334"/>
    </location>
</feature>
<feature type="transmembrane region" description="Helical" evidence="11">
    <location>
        <begin position="213"/>
        <end position="236"/>
    </location>
</feature>
<evidence type="ECO:0000256" key="11">
    <source>
        <dbReference type="SAM" id="Phobius"/>
    </source>
</evidence>
<reference evidence="12 13" key="1">
    <citation type="submission" date="2020-03" db="EMBL/GenBank/DDBJ databases">
        <title>Whole genome shotgun sequence of Phytohabitans houttuyneae NBRC 108639.</title>
        <authorList>
            <person name="Komaki H."/>
            <person name="Tamura T."/>
        </authorList>
    </citation>
    <scope>NUCLEOTIDE SEQUENCE [LARGE SCALE GENOMIC DNA]</scope>
    <source>
        <strain evidence="12 13">NBRC 108639</strain>
    </source>
</reference>
<feature type="transmembrane region" description="Helical" evidence="11">
    <location>
        <begin position="289"/>
        <end position="307"/>
    </location>
</feature>
<evidence type="ECO:0000256" key="6">
    <source>
        <dbReference type="ARBA" id="ARBA00022692"/>
    </source>
</evidence>
<protein>
    <recommendedName>
        <fullName evidence="10">Xylose transport system permease protein XylH</fullName>
    </recommendedName>
</protein>
<gene>
    <name evidence="12" type="ORF">Phou_057230</name>
</gene>
<feature type="transmembrane region" description="Helical" evidence="11">
    <location>
        <begin position="140"/>
        <end position="158"/>
    </location>
</feature>
<dbReference type="InterPro" id="IPR001851">
    <property type="entry name" value="ABC_transp_permease"/>
</dbReference>